<proteinExistence type="predicted"/>
<dbReference type="EMBL" id="HM560971">
    <property type="protein sequence ID" value="AEQ93545.1"/>
    <property type="molecule type" value="Genomic_DNA"/>
</dbReference>
<sequence length="47" mass="5588">MRLAEFLCYRPLSNGSPLFWRLAAIANTYIDHLPLFRLCWKNRSCTQ</sequence>
<keyword evidence="1" id="KW-0614">Plasmid</keyword>
<reference evidence="1" key="1">
    <citation type="journal article" date="2011" name="Plasmid">
        <title>Nucleotide sequence of Pseudomonas aeruginosa conjugative plasmid pUM505 containing virulence and heavy-metal resistance genes.</title>
        <authorList>
            <person name="Ramirez-Diaz M.I."/>
            <person name="Diaz-Magana A."/>
            <person name="Meza-Carmen V."/>
            <person name="Johnstone L."/>
            <person name="Cervantes C."/>
            <person name="Rensing C."/>
        </authorList>
    </citation>
    <scope>NUCLEOTIDE SEQUENCE</scope>
    <source>
        <plasmid evidence="1">pUM505</plasmid>
    </source>
</reference>
<organism evidence="1">
    <name type="scientific">Pseudomonas aeruginosa</name>
    <dbReference type="NCBI Taxonomy" id="287"/>
    <lineage>
        <taxon>Bacteria</taxon>
        <taxon>Pseudomonadati</taxon>
        <taxon>Pseudomonadota</taxon>
        <taxon>Gammaproteobacteria</taxon>
        <taxon>Pseudomonadales</taxon>
        <taxon>Pseudomonadaceae</taxon>
        <taxon>Pseudomonas</taxon>
    </lineage>
</organism>
<evidence type="ECO:0000313" key="1">
    <source>
        <dbReference type="EMBL" id="AEQ93545.1"/>
    </source>
</evidence>
<name>G8CP04_PSEAI</name>
<dbReference type="AlphaFoldDB" id="G8CP04"/>
<accession>G8CP04</accession>
<protein>
    <submittedName>
        <fullName evidence="1">Uncharacterized protein</fullName>
    </submittedName>
</protein>
<geneLocation type="plasmid" evidence="1">
    <name>pUM505</name>
</geneLocation>